<feature type="compositionally biased region" description="Polar residues" evidence="1">
    <location>
        <begin position="71"/>
        <end position="83"/>
    </location>
</feature>
<feature type="region of interest" description="Disordered" evidence="1">
    <location>
        <begin position="30"/>
        <end position="83"/>
    </location>
</feature>
<gene>
    <name evidence="2" type="ORF">RRG08_060635</name>
</gene>
<name>A0AAE0XMP2_9GAST</name>
<comment type="caution">
    <text evidence="2">The sequence shown here is derived from an EMBL/GenBank/DDBJ whole genome shotgun (WGS) entry which is preliminary data.</text>
</comment>
<dbReference type="EMBL" id="JAWDGP010008015">
    <property type="protein sequence ID" value="KAK3697283.1"/>
    <property type="molecule type" value="Genomic_DNA"/>
</dbReference>
<dbReference type="AlphaFoldDB" id="A0AAE0XMP2"/>
<proteinExistence type="predicted"/>
<keyword evidence="3" id="KW-1185">Reference proteome</keyword>
<protein>
    <submittedName>
        <fullName evidence="2">Uncharacterized protein</fullName>
    </submittedName>
</protein>
<reference evidence="2" key="1">
    <citation type="journal article" date="2023" name="G3 (Bethesda)">
        <title>A reference genome for the long-term kleptoplast-retaining sea slug Elysia crispata morphotype clarki.</title>
        <authorList>
            <person name="Eastman K.E."/>
            <person name="Pendleton A.L."/>
            <person name="Shaikh M.A."/>
            <person name="Suttiyut T."/>
            <person name="Ogas R."/>
            <person name="Tomko P."/>
            <person name="Gavelis G."/>
            <person name="Widhalm J.R."/>
            <person name="Wisecaver J.H."/>
        </authorList>
    </citation>
    <scope>NUCLEOTIDE SEQUENCE</scope>
    <source>
        <strain evidence="2">ECLA1</strain>
    </source>
</reference>
<dbReference type="Proteomes" id="UP001283361">
    <property type="component" value="Unassembled WGS sequence"/>
</dbReference>
<evidence type="ECO:0000313" key="3">
    <source>
        <dbReference type="Proteomes" id="UP001283361"/>
    </source>
</evidence>
<organism evidence="2 3">
    <name type="scientific">Elysia crispata</name>
    <name type="common">lettuce slug</name>
    <dbReference type="NCBI Taxonomy" id="231223"/>
    <lineage>
        <taxon>Eukaryota</taxon>
        <taxon>Metazoa</taxon>
        <taxon>Spiralia</taxon>
        <taxon>Lophotrochozoa</taxon>
        <taxon>Mollusca</taxon>
        <taxon>Gastropoda</taxon>
        <taxon>Heterobranchia</taxon>
        <taxon>Euthyneura</taxon>
        <taxon>Panpulmonata</taxon>
        <taxon>Sacoglossa</taxon>
        <taxon>Placobranchoidea</taxon>
        <taxon>Plakobranchidae</taxon>
        <taxon>Elysia</taxon>
    </lineage>
</organism>
<evidence type="ECO:0000313" key="2">
    <source>
        <dbReference type="EMBL" id="KAK3697283.1"/>
    </source>
</evidence>
<sequence>MQIDKLFGIADAMKIVLNDDESEASLKDLESDHDILASSDTASQDGGRKRHQQARPGLWQKKKARKLSRLDGSQYQSTGRDSTMTMDKRRIYLHINILPTKTRH</sequence>
<evidence type="ECO:0000256" key="1">
    <source>
        <dbReference type="SAM" id="MobiDB-lite"/>
    </source>
</evidence>
<accession>A0AAE0XMP2</accession>